<proteinExistence type="predicted"/>
<keyword evidence="2" id="KW-1185">Reference proteome</keyword>
<dbReference type="EMBL" id="JACHMJ010000001">
    <property type="protein sequence ID" value="MBB5843492.1"/>
    <property type="molecule type" value="Genomic_DNA"/>
</dbReference>
<comment type="caution">
    <text evidence="1">The sequence shown here is derived from an EMBL/GenBank/DDBJ whole genome shotgun (WGS) entry which is preliminary data.</text>
</comment>
<accession>A0A841ANG9</accession>
<dbReference type="Proteomes" id="UP000536685">
    <property type="component" value="Unassembled WGS sequence"/>
</dbReference>
<sequence length="138" mass="15212">MVHIGTTGRIEEESTEHAMLRALGALYKSELEPRTLHLPGNLRVEVEGIDQAESVLVQLVPYLGVPRSTHRMGALADMFKLVWLRGVLPTRPRLVVCVAEPQARFFTSSSWPLSAARDAGVDVYSFRSDGTLELLTGP</sequence>
<protein>
    <submittedName>
        <fullName evidence="1">Uncharacterized protein</fullName>
    </submittedName>
</protein>
<dbReference type="AlphaFoldDB" id="A0A841ANG9"/>
<organism evidence="1 2">
    <name type="scientific">Conyzicola lurida</name>
    <dbReference type="NCBI Taxonomy" id="1172621"/>
    <lineage>
        <taxon>Bacteria</taxon>
        <taxon>Bacillati</taxon>
        <taxon>Actinomycetota</taxon>
        <taxon>Actinomycetes</taxon>
        <taxon>Micrococcales</taxon>
        <taxon>Microbacteriaceae</taxon>
        <taxon>Conyzicola</taxon>
    </lineage>
</organism>
<evidence type="ECO:0000313" key="2">
    <source>
        <dbReference type="Proteomes" id="UP000536685"/>
    </source>
</evidence>
<gene>
    <name evidence="1" type="ORF">HD599_001815</name>
</gene>
<reference evidence="1 2" key="1">
    <citation type="submission" date="2020-08" db="EMBL/GenBank/DDBJ databases">
        <title>Sequencing the genomes of 1000 actinobacteria strains.</title>
        <authorList>
            <person name="Klenk H.-P."/>
        </authorList>
    </citation>
    <scope>NUCLEOTIDE SEQUENCE [LARGE SCALE GENOMIC DNA]</scope>
    <source>
        <strain evidence="1 2">DSM 105784</strain>
    </source>
</reference>
<dbReference type="RefSeq" id="WP_184236315.1">
    <property type="nucleotide sequence ID" value="NZ_JACHMJ010000001.1"/>
</dbReference>
<name>A0A841ANG9_9MICO</name>
<evidence type="ECO:0000313" key="1">
    <source>
        <dbReference type="EMBL" id="MBB5843492.1"/>
    </source>
</evidence>